<feature type="compositionally biased region" description="Polar residues" evidence="1">
    <location>
        <begin position="832"/>
        <end position="850"/>
    </location>
</feature>
<sequence length="905" mass="96779">MDAAQIARLNELQMADLGTQRREYVTTADDPKKISRAGTKELEATRECNIVGTASHSQATQNRAKLDAWSNLHKTVADTGGLEKLADIMQGQSHRANLSATIAEAGGQHYGIVKAGKVSPKPAVGLGTGNHPILASTGRGGGVMGTRGRGNPSRGPFNPPVVNSSPRVEALPWRTIVWGEAFSRQSRSPGYGRGNRRVMASRPPRENLRAPILGTPMDFLQQLHSREAKLGEPEVVPGSTAKMIAEAVGRMTDSPPMKPNVVASAARKPSGLSEDKHQNKGAKAEDLALATKPFSVSCAPLAKLAEPDNSMETSKVSYSLITPKVFMIAKSGEDNTSHLLDDCLEDSPIETQALKPLPSNNDLWASVPNHADTILNQSHGESVEHDLLLDFHGDGENIPTSSTMSVPISKKVQQSTSFVSNLDDLSGLEFVHEPEPESTEPKLTEPESRAPEWKPGDSSSSQATQTISDVEKSLTDPEIMEKVAAAAKQFTEAYKTLSSLPPEVSALLCQTLAEAHSQTPGLQALVPRTGSDGNFNRNVILAMDRRFAKVGSVLVDYRERTSPSPDNTPTDDTLYDAQQDLNWSPKNSQFALDEVADVERSLRALTMSDLNSPSPTIRRSSNSSIDIGPRVAKDKNTRAISSPATVTHAKPKRKPIQSLNASRWANVDTGPSTVSTENDLPDEVVQKTRSVSVPVKLTAPKPNSLAESIHAHDWKLHHQLNKAKVIGVPPFSADRSFCTVVEPASASRSSSGTLSSVSSKRIGVPTIGPPPYNPDTSHPITASVQTGVQTGVQTIGTRPYNPRATHSITASSQSLVKTIGPPPYNPGGNTLPVASSQTGVKTTGLSPYNPSATNSTTASSQTGVKTIGPPPYNPAAKALKKENKPYNFSEGRDREGLDHELMDLV</sequence>
<feature type="region of interest" description="Disordered" evidence="1">
    <location>
        <begin position="432"/>
        <end position="474"/>
    </location>
</feature>
<evidence type="ECO:0000313" key="3">
    <source>
        <dbReference type="Proteomes" id="UP001150941"/>
    </source>
</evidence>
<feature type="region of interest" description="Disordered" evidence="1">
    <location>
        <begin position="824"/>
        <end position="905"/>
    </location>
</feature>
<accession>A0A9W9TRB1</accession>
<dbReference type="RefSeq" id="XP_058331444.1">
    <property type="nucleotide sequence ID" value="XM_058472441.1"/>
</dbReference>
<feature type="compositionally biased region" description="Basic and acidic residues" evidence="1">
    <location>
        <begin position="432"/>
        <end position="455"/>
    </location>
</feature>
<dbReference type="GeneID" id="83199744"/>
<proteinExistence type="predicted"/>
<keyword evidence="3" id="KW-1185">Reference proteome</keyword>
<evidence type="ECO:0000256" key="1">
    <source>
        <dbReference type="SAM" id="MobiDB-lite"/>
    </source>
</evidence>
<feature type="compositionally biased region" description="Low complexity" evidence="1">
    <location>
        <begin position="851"/>
        <end position="862"/>
    </location>
</feature>
<feature type="compositionally biased region" description="Basic and acidic residues" evidence="1">
    <location>
        <begin position="879"/>
        <end position="905"/>
    </location>
</feature>
<feature type="compositionally biased region" description="Basic and acidic residues" evidence="1">
    <location>
        <begin position="273"/>
        <end position="283"/>
    </location>
</feature>
<dbReference type="AlphaFoldDB" id="A0A9W9TRB1"/>
<dbReference type="OrthoDB" id="5372553at2759"/>
<comment type="caution">
    <text evidence="2">The sequence shown here is derived from an EMBL/GenBank/DDBJ whole genome shotgun (WGS) entry which is preliminary data.</text>
</comment>
<feature type="region of interest" description="Disordered" evidence="1">
    <location>
        <begin position="609"/>
        <end position="655"/>
    </location>
</feature>
<dbReference type="EMBL" id="JAPQKS010000003">
    <property type="protein sequence ID" value="KAJ5238525.1"/>
    <property type="molecule type" value="Genomic_DNA"/>
</dbReference>
<feature type="compositionally biased region" description="Polar residues" evidence="1">
    <location>
        <begin position="609"/>
        <end position="625"/>
    </location>
</feature>
<name>A0A9W9TRB1_9EURO</name>
<feature type="region of interest" description="Disordered" evidence="1">
    <location>
        <begin position="251"/>
        <end position="283"/>
    </location>
</feature>
<reference evidence="2" key="2">
    <citation type="journal article" date="2023" name="IMA Fungus">
        <title>Comparative genomic study of the Penicillium genus elucidates a diverse pangenome and 15 lateral gene transfer events.</title>
        <authorList>
            <person name="Petersen C."/>
            <person name="Sorensen T."/>
            <person name="Nielsen M.R."/>
            <person name="Sondergaard T.E."/>
            <person name="Sorensen J.L."/>
            <person name="Fitzpatrick D.A."/>
            <person name="Frisvad J.C."/>
            <person name="Nielsen K.L."/>
        </authorList>
    </citation>
    <scope>NUCLEOTIDE SEQUENCE</scope>
    <source>
        <strain evidence="2">IBT 19713</strain>
    </source>
</reference>
<organism evidence="2 3">
    <name type="scientific">Penicillium chermesinum</name>
    <dbReference type="NCBI Taxonomy" id="63820"/>
    <lineage>
        <taxon>Eukaryota</taxon>
        <taxon>Fungi</taxon>
        <taxon>Dikarya</taxon>
        <taxon>Ascomycota</taxon>
        <taxon>Pezizomycotina</taxon>
        <taxon>Eurotiomycetes</taxon>
        <taxon>Eurotiomycetidae</taxon>
        <taxon>Eurotiales</taxon>
        <taxon>Aspergillaceae</taxon>
        <taxon>Penicillium</taxon>
    </lineage>
</organism>
<evidence type="ECO:0000313" key="2">
    <source>
        <dbReference type="EMBL" id="KAJ5238525.1"/>
    </source>
</evidence>
<dbReference type="Proteomes" id="UP001150941">
    <property type="component" value="Unassembled WGS sequence"/>
</dbReference>
<gene>
    <name evidence="2" type="ORF">N7468_003144</name>
</gene>
<protein>
    <submittedName>
        <fullName evidence="2">Uncharacterized protein</fullName>
    </submittedName>
</protein>
<feature type="compositionally biased region" description="Polar residues" evidence="1">
    <location>
        <begin position="457"/>
        <end position="468"/>
    </location>
</feature>
<reference evidence="2" key="1">
    <citation type="submission" date="2022-11" db="EMBL/GenBank/DDBJ databases">
        <authorList>
            <person name="Petersen C."/>
        </authorList>
    </citation>
    <scope>NUCLEOTIDE SEQUENCE</scope>
    <source>
        <strain evidence="2">IBT 19713</strain>
    </source>
</reference>